<accession>A0A401IL71</accession>
<evidence type="ECO:0000313" key="2">
    <source>
        <dbReference type="EMBL" id="GBF82003.1"/>
    </source>
</evidence>
<dbReference type="AlphaFoldDB" id="A0A401IL71"/>
<keyword evidence="1" id="KW-0472">Membrane</keyword>
<sequence>MNFRVIIFSGIMTALIGAMMGLAVAKIAQREQRQPILIIGGATVGFVIGAFQSSVQQRQKLRDEEYEESEE</sequence>
<comment type="caution">
    <text evidence="2">The sequence shown here is derived from an EMBL/GenBank/DDBJ whole genome shotgun (WGS) entry which is preliminary data.</text>
</comment>
<evidence type="ECO:0000256" key="1">
    <source>
        <dbReference type="SAM" id="Phobius"/>
    </source>
</evidence>
<keyword evidence="1" id="KW-1133">Transmembrane helix</keyword>
<feature type="transmembrane region" description="Helical" evidence="1">
    <location>
        <begin position="35"/>
        <end position="52"/>
    </location>
</feature>
<dbReference type="EMBL" id="BDQK01000014">
    <property type="protein sequence ID" value="GBF82003.1"/>
    <property type="molecule type" value="Genomic_DNA"/>
</dbReference>
<reference evidence="3" key="1">
    <citation type="submission" date="2017-05" db="EMBL/GenBank/DDBJ databases">
        <title>Physiological properties and genetic analysis related to exopolysaccharide production of fresh-water unicellular cyanobacterium Aphanothece sacrum, Suizenji Nori, that has been cultured as a food source in Japan.</title>
        <authorList>
            <person name="Kanesaki Y."/>
            <person name="Yoshikawa S."/>
            <person name="Ohki K."/>
        </authorList>
    </citation>
    <scope>NUCLEOTIDE SEQUENCE [LARGE SCALE GENOMIC DNA]</scope>
    <source>
        <strain evidence="3">FPU1</strain>
    </source>
</reference>
<keyword evidence="1" id="KW-0812">Transmembrane</keyword>
<organism evidence="2 3">
    <name type="scientific">Aphanothece sacrum FPU1</name>
    <dbReference type="NCBI Taxonomy" id="1920663"/>
    <lineage>
        <taxon>Bacteria</taxon>
        <taxon>Bacillati</taxon>
        <taxon>Cyanobacteriota</taxon>
        <taxon>Cyanophyceae</taxon>
        <taxon>Oscillatoriophycideae</taxon>
        <taxon>Chroococcales</taxon>
        <taxon>Aphanothecaceae</taxon>
        <taxon>Aphanothece</taxon>
    </lineage>
</organism>
<gene>
    <name evidence="2" type="ORF">AsFPU1_3426</name>
</gene>
<dbReference type="Proteomes" id="UP000287247">
    <property type="component" value="Unassembled WGS sequence"/>
</dbReference>
<dbReference type="RefSeq" id="WP_124971598.1">
    <property type="nucleotide sequence ID" value="NZ_BDQK01000014.1"/>
</dbReference>
<protein>
    <submittedName>
        <fullName evidence="2">Uncharacterized protein</fullName>
    </submittedName>
</protein>
<proteinExistence type="predicted"/>
<evidence type="ECO:0000313" key="3">
    <source>
        <dbReference type="Proteomes" id="UP000287247"/>
    </source>
</evidence>
<name>A0A401IL71_APHSA</name>
<keyword evidence="3" id="KW-1185">Reference proteome</keyword>
<dbReference type="OrthoDB" id="462174at2"/>